<dbReference type="EMBL" id="CP001825">
    <property type="protein sequence ID" value="ACZ41104.1"/>
    <property type="molecule type" value="Genomic_DNA"/>
</dbReference>
<evidence type="ECO:0000256" key="3">
    <source>
        <dbReference type="ARBA" id="ARBA00022691"/>
    </source>
</evidence>
<evidence type="ECO:0000313" key="4">
    <source>
        <dbReference type="EMBL" id="ACZ41104.1"/>
    </source>
</evidence>
<dbReference type="HOGENOM" id="CLU_122293_0_0_0"/>
<evidence type="ECO:0000256" key="1">
    <source>
        <dbReference type="ARBA" id="ARBA00022603"/>
    </source>
</evidence>
<dbReference type="InterPro" id="IPR029063">
    <property type="entry name" value="SAM-dependent_MTases_sf"/>
</dbReference>
<dbReference type="Gene3D" id="3.40.50.150">
    <property type="entry name" value="Vaccinia Virus protein VP39"/>
    <property type="match status" value="1"/>
</dbReference>
<dbReference type="RefSeq" id="WP_012874139.1">
    <property type="nucleotide sequence ID" value="NC_013525.1"/>
</dbReference>
<accession>D1CDU8</accession>
<dbReference type="InterPro" id="IPR002935">
    <property type="entry name" value="SAM_O-MeTrfase"/>
</dbReference>
<proteinExistence type="predicted"/>
<dbReference type="AlphaFoldDB" id="D1CDU8"/>
<evidence type="ECO:0000256" key="2">
    <source>
        <dbReference type="ARBA" id="ARBA00022679"/>
    </source>
</evidence>
<sequence>MDIKDYFASEPNTPEVLSKILVETDQLGFTMGSDVVTGSLLRALVASKPGGRFLEIGTGTGIATSWLLQGMDQDSILITLEKEDKFASIARKYLGNDPRVTFHLVDAGTWLEQNQHEEFDLIFADSWPGKYSHLNEALSILKLGGIYVIDDMLPQPNWPEGHEASVRWLLNELASRSDLVIAKLACSTGLVLATKVTQ</sequence>
<dbReference type="Proteomes" id="UP000000323">
    <property type="component" value="Chromosome 1"/>
</dbReference>
<dbReference type="PANTHER" id="PTHR43167">
    <property type="entry name" value="PUTATIVE (AFU_ORTHOLOGUE AFUA_6G01830)-RELATED"/>
    <property type="match status" value="1"/>
</dbReference>
<dbReference type="STRING" id="525904.Tter_0182"/>
<reference evidence="5" key="1">
    <citation type="journal article" date="2010" name="Stand. Genomic Sci.">
        <title>Complete genome sequence of 'Thermobaculum terrenum' type strain (YNP1).</title>
        <authorList>
            <person name="Kiss H."/>
            <person name="Cleland D."/>
            <person name="Lapidus A."/>
            <person name="Lucas S."/>
            <person name="Glavina Del Rio T."/>
            <person name="Nolan M."/>
            <person name="Tice H."/>
            <person name="Han C."/>
            <person name="Goodwin L."/>
            <person name="Pitluck S."/>
            <person name="Liolios K."/>
            <person name="Ivanova N."/>
            <person name="Mavromatis K."/>
            <person name="Ovchinnikova G."/>
            <person name="Pati A."/>
            <person name="Chen A."/>
            <person name="Palaniappan K."/>
            <person name="Land M."/>
            <person name="Hauser L."/>
            <person name="Chang Y."/>
            <person name="Jeffries C."/>
            <person name="Lu M."/>
            <person name="Brettin T."/>
            <person name="Detter J."/>
            <person name="Goker M."/>
            <person name="Tindall B."/>
            <person name="Beck B."/>
            <person name="McDermott T."/>
            <person name="Woyke T."/>
            <person name="Bristow J."/>
            <person name="Eisen J."/>
            <person name="Markowitz V."/>
            <person name="Hugenholtz P."/>
            <person name="Kyrpides N."/>
            <person name="Klenk H."/>
            <person name="Cheng J."/>
        </authorList>
    </citation>
    <scope>NUCLEOTIDE SEQUENCE [LARGE SCALE GENOMIC DNA]</scope>
    <source>
        <strain evidence="5">ATCC BAA-798 / YNP1</strain>
    </source>
</reference>
<dbReference type="Pfam" id="PF01596">
    <property type="entry name" value="Methyltransf_3"/>
    <property type="match status" value="1"/>
</dbReference>
<evidence type="ECO:0000313" key="5">
    <source>
        <dbReference type="Proteomes" id="UP000000323"/>
    </source>
</evidence>
<dbReference type="KEGG" id="ttr:Tter_0182"/>
<keyword evidence="5" id="KW-1185">Reference proteome</keyword>
<dbReference type="PANTHER" id="PTHR43167:SF1">
    <property type="entry name" value="PUTATIVE (AFU_ORTHOLOGUE AFUA_6G01830)-RELATED"/>
    <property type="match status" value="1"/>
</dbReference>
<protein>
    <submittedName>
        <fullName evidence="4">O-methyltransferase family 3</fullName>
    </submittedName>
</protein>
<dbReference type="SUPFAM" id="SSF53335">
    <property type="entry name" value="S-adenosyl-L-methionine-dependent methyltransferases"/>
    <property type="match status" value="1"/>
</dbReference>
<gene>
    <name evidence="4" type="ordered locus">Tter_0182</name>
</gene>
<keyword evidence="1 4" id="KW-0489">Methyltransferase</keyword>
<keyword evidence="2 4" id="KW-0808">Transferase</keyword>
<dbReference type="GO" id="GO:0008171">
    <property type="term" value="F:O-methyltransferase activity"/>
    <property type="evidence" value="ECO:0007669"/>
    <property type="project" value="InterPro"/>
</dbReference>
<dbReference type="eggNOG" id="COG4122">
    <property type="taxonomic scope" value="Bacteria"/>
</dbReference>
<organism evidence="4 5">
    <name type="scientific">Thermobaculum terrenum (strain ATCC BAA-798 / CCMEE 7001 / YNP1)</name>
    <dbReference type="NCBI Taxonomy" id="525904"/>
    <lineage>
        <taxon>Bacteria</taxon>
        <taxon>Bacillati</taxon>
        <taxon>Chloroflexota</taxon>
        <taxon>Chloroflexia</taxon>
        <taxon>Candidatus Thermobaculales</taxon>
        <taxon>Candidatus Thermobaculaceae</taxon>
        <taxon>Thermobaculum</taxon>
    </lineage>
</organism>
<keyword evidence="3" id="KW-0949">S-adenosyl-L-methionine</keyword>
<dbReference type="GO" id="GO:0032259">
    <property type="term" value="P:methylation"/>
    <property type="evidence" value="ECO:0007669"/>
    <property type="project" value="UniProtKB-KW"/>
</dbReference>
<dbReference type="CDD" id="cd02440">
    <property type="entry name" value="AdoMet_MTases"/>
    <property type="match status" value="1"/>
</dbReference>
<name>D1CDU8_THET1</name>